<reference evidence="1" key="1">
    <citation type="journal article" date="2021" name="PeerJ">
        <title>Extensive microbial diversity within the chicken gut microbiome revealed by metagenomics and culture.</title>
        <authorList>
            <person name="Gilroy R."/>
            <person name="Ravi A."/>
            <person name="Getino M."/>
            <person name="Pursley I."/>
            <person name="Horton D.L."/>
            <person name="Alikhan N.F."/>
            <person name="Baker D."/>
            <person name="Gharbi K."/>
            <person name="Hall N."/>
            <person name="Watson M."/>
            <person name="Adriaenssens E.M."/>
            <person name="Foster-Nyarko E."/>
            <person name="Jarju S."/>
            <person name="Secka A."/>
            <person name="Antonio M."/>
            <person name="Oren A."/>
            <person name="Chaudhuri R.R."/>
            <person name="La Ragione R."/>
            <person name="Hildebrand F."/>
            <person name="Pallen M.J."/>
        </authorList>
    </citation>
    <scope>NUCLEOTIDE SEQUENCE</scope>
    <source>
        <strain evidence="1">1068</strain>
    </source>
</reference>
<accession>A0A9D2FRU9</accession>
<dbReference type="EMBL" id="DXBG01000231">
    <property type="protein sequence ID" value="HIZ66194.1"/>
    <property type="molecule type" value="Genomic_DNA"/>
</dbReference>
<comment type="caution">
    <text evidence="1">The sequence shown here is derived from an EMBL/GenBank/DDBJ whole genome shotgun (WGS) entry which is preliminary data.</text>
</comment>
<evidence type="ECO:0000313" key="2">
    <source>
        <dbReference type="Proteomes" id="UP000824056"/>
    </source>
</evidence>
<reference evidence="1" key="2">
    <citation type="submission" date="2021-04" db="EMBL/GenBank/DDBJ databases">
        <authorList>
            <person name="Gilroy R."/>
        </authorList>
    </citation>
    <scope>NUCLEOTIDE SEQUENCE</scope>
    <source>
        <strain evidence="1">1068</strain>
    </source>
</reference>
<organism evidence="1 2">
    <name type="scientific">Candidatus Blautia pullicola</name>
    <dbReference type="NCBI Taxonomy" id="2838498"/>
    <lineage>
        <taxon>Bacteria</taxon>
        <taxon>Bacillati</taxon>
        <taxon>Bacillota</taxon>
        <taxon>Clostridia</taxon>
        <taxon>Lachnospirales</taxon>
        <taxon>Lachnospiraceae</taxon>
        <taxon>Blautia</taxon>
    </lineage>
</organism>
<dbReference type="Proteomes" id="UP000824056">
    <property type="component" value="Unassembled WGS sequence"/>
</dbReference>
<gene>
    <name evidence="1" type="ORF">H9809_09900</name>
</gene>
<protein>
    <submittedName>
        <fullName evidence="1">Uncharacterized protein</fullName>
    </submittedName>
</protein>
<dbReference type="AlphaFoldDB" id="A0A9D2FRU9"/>
<evidence type="ECO:0000313" key="1">
    <source>
        <dbReference type="EMBL" id="HIZ66194.1"/>
    </source>
</evidence>
<sequence>MKKWKDDKGASLLLALLLFLLCAGGGAAVLALASGATGSIARLSELKQEQFTLSSGARLLRDELEEQVCRGYRIWDEEGNTGKLVFTREPGGNLGEILMTGVRQVKETGRVCRLTWTMEVSGQEEQGIEAEFTMDKEYQINVILRGERLKYYLQIPAASSQEEEGQESFSVIWSRGVIRAGKEQV</sequence>
<proteinExistence type="predicted"/>
<name>A0A9D2FRU9_9FIRM</name>